<comment type="caution">
    <text evidence="1">The sequence shown here is derived from an EMBL/GenBank/DDBJ whole genome shotgun (WGS) entry which is preliminary data.</text>
</comment>
<dbReference type="EMBL" id="CAMPGE010006379">
    <property type="protein sequence ID" value="CAI2365222.1"/>
    <property type="molecule type" value="Genomic_DNA"/>
</dbReference>
<dbReference type="AlphaFoldDB" id="A0AAD1XB17"/>
<evidence type="ECO:0000313" key="1">
    <source>
        <dbReference type="EMBL" id="CAI2365222.1"/>
    </source>
</evidence>
<sequence>MGCCITSRTGKKSRRVILSRWSSFKDEEDAVNYIVSAYKRSLLLILLYEYDDHKTVSMAFRENTPQRKRLNRVYMAQAKRKYQNPKRPLLRFREEWNGTITTTIFSYFSFAELAILSGVCRMFFEIAGSRAILSMHNNGQKALEASIDHVLPDITKDDVVNQFGQQGDRIRHDLTHNSDGNLYFPHLYITSDKNNLDKILPKGKFRFNSVTPISHNSSNQEPEYDIIKDEFGYIKLVGKMFNGTNRSGSSKNIQSDIQYQSEVNSSQAFGSGREGTLSLRAQNFLVAPERNNLKLANTHTNGFMKDQHFLFSPSCDSNQGNNSVKSNKIRHLQTEVDKSKECLIIKTKKLKGPKLKPKDRIHPACDTPKFINSRNPSETLLHLTAGSKKRYPSKFREDRDEILQAEMGDNMINNIDYLSEDSY</sequence>
<gene>
    <name evidence="1" type="ORF">ECRASSUSDP1_LOCUS6572</name>
</gene>
<organism evidence="1 2">
    <name type="scientific">Euplotes crassus</name>
    <dbReference type="NCBI Taxonomy" id="5936"/>
    <lineage>
        <taxon>Eukaryota</taxon>
        <taxon>Sar</taxon>
        <taxon>Alveolata</taxon>
        <taxon>Ciliophora</taxon>
        <taxon>Intramacronucleata</taxon>
        <taxon>Spirotrichea</taxon>
        <taxon>Hypotrichia</taxon>
        <taxon>Euplotida</taxon>
        <taxon>Euplotidae</taxon>
        <taxon>Moneuplotes</taxon>
    </lineage>
</organism>
<accession>A0AAD1XB17</accession>
<name>A0AAD1XB17_EUPCR</name>
<keyword evidence="2" id="KW-1185">Reference proteome</keyword>
<reference evidence="1" key="1">
    <citation type="submission" date="2023-07" db="EMBL/GenBank/DDBJ databases">
        <authorList>
            <consortium name="AG Swart"/>
            <person name="Singh M."/>
            <person name="Singh A."/>
            <person name="Seah K."/>
            <person name="Emmerich C."/>
        </authorList>
    </citation>
    <scope>NUCLEOTIDE SEQUENCE</scope>
    <source>
        <strain evidence="1">DP1</strain>
    </source>
</reference>
<dbReference type="Proteomes" id="UP001295684">
    <property type="component" value="Unassembled WGS sequence"/>
</dbReference>
<protein>
    <submittedName>
        <fullName evidence="1">Uncharacterized protein</fullName>
    </submittedName>
</protein>
<proteinExistence type="predicted"/>
<evidence type="ECO:0000313" key="2">
    <source>
        <dbReference type="Proteomes" id="UP001295684"/>
    </source>
</evidence>